<organism evidence="1 2">
    <name type="scientific">Pseudomonas putida</name>
    <name type="common">Arthrobacter siderocapsulatus</name>
    <dbReference type="NCBI Taxonomy" id="303"/>
    <lineage>
        <taxon>Bacteria</taxon>
        <taxon>Pseudomonadati</taxon>
        <taxon>Pseudomonadota</taxon>
        <taxon>Gammaproteobacteria</taxon>
        <taxon>Pseudomonadales</taxon>
        <taxon>Pseudomonadaceae</taxon>
        <taxon>Pseudomonas</taxon>
    </lineage>
</organism>
<reference evidence="1 2" key="1">
    <citation type="submission" date="2016-12" db="EMBL/GenBank/DDBJ databases">
        <title>Draft Genome Sequence of Mercury Resistant Pseudomonas DRA525.</title>
        <authorList>
            <person name="Drace K.M."/>
        </authorList>
    </citation>
    <scope>NUCLEOTIDE SEQUENCE [LARGE SCALE GENOMIC DNA]</scope>
    <source>
        <strain evidence="1 2">DRA525</strain>
    </source>
</reference>
<dbReference type="Proteomes" id="UP000185146">
    <property type="component" value="Chromosome"/>
</dbReference>
<gene>
    <name evidence="1" type="ORF">BL240_20940</name>
</gene>
<accession>A0A1L5PUQ2</accession>
<protein>
    <submittedName>
        <fullName evidence="1">Uncharacterized protein</fullName>
    </submittedName>
</protein>
<evidence type="ECO:0000313" key="2">
    <source>
        <dbReference type="Proteomes" id="UP000185146"/>
    </source>
</evidence>
<dbReference type="AlphaFoldDB" id="A0A1L5PUQ2"/>
<sequence length="73" mass="7516">MAPAAPVIAGKPAPHRPRREIAQPFGLRSRIENKVREGVTFTVGAGAPAKGLTRCMAPATPVFAGAPAPTEPC</sequence>
<dbReference type="EMBL" id="CP018743">
    <property type="protein sequence ID" value="APO83766.1"/>
    <property type="molecule type" value="Genomic_DNA"/>
</dbReference>
<name>A0A1L5PUQ2_PSEPU</name>
<proteinExistence type="predicted"/>
<evidence type="ECO:0000313" key="1">
    <source>
        <dbReference type="EMBL" id="APO83766.1"/>
    </source>
</evidence>